<proteinExistence type="predicted"/>
<dbReference type="EMBL" id="FLUB01000018">
    <property type="protein sequence ID" value="SBV65513.1"/>
    <property type="molecule type" value="Genomic_DNA"/>
</dbReference>
<accession>A0A212IFM6</accession>
<organism evidence="1">
    <name type="scientific">uncultured Citrobacter sp</name>
    <dbReference type="NCBI Taxonomy" id="200446"/>
    <lineage>
        <taxon>Bacteria</taxon>
        <taxon>Pseudomonadati</taxon>
        <taxon>Pseudomonadota</taxon>
        <taxon>Gammaproteobacteria</taxon>
        <taxon>Enterobacterales</taxon>
        <taxon>Enterobacteriaceae</taxon>
        <taxon>Citrobacter</taxon>
        <taxon>environmental samples</taxon>
    </lineage>
</organism>
<name>A0A212IFM6_9ENTR</name>
<sequence length="58" mass="6674">MCGLSILGKRDRIAIGYWENDSFVIFLSPVKQSHLVKVQHYKFLHILGTSVRSGREEL</sequence>
<evidence type="ECO:0000313" key="1">
    <source>
        <dbReference type="EMBL" id="SBV65513.1"/>
    </source>
</evidence>
<reference evidence="1" key="1">
    <citation type="submission" date="2016-04" db="EMBL/GenBank/DDBJ databases">
        <authorList>
            <person name="Evans L.H."/>
            <person name="Alamgir A."/>
            <person name="Owens N."/>
            <person name="Weber N.D."/>
            <person name="Virtaneva K."/>
            <person name="Barbian K."/>
            <person name="Babar A."/>
            <person name="Rosenke K."/>
        </authorList>
    </citation>
    <scope>NUCLEOTIDE SEQUENCE</scope>
    <source>
        <strain evidence="1">92-3</strain>
    </source>
</reference>
<dbReference type="AlphaFoldDB" id="A0A212IFM6"/>
<protein>
    <submittedName>
        <fullName evidence="1">Uncharacterized protein</fullName>
    </submittedName>
</protein>
<gene>
    <name evidence="1" type="ORF">KM92CIT3_60425</name>
</gene>